<dbReference type="EMBL" id="KU521356">
    <property type="protein sequence ID" value="ANM44970.1"/>
    <property type="molecule type" value="Genomic_DNA"/>
</dbReference>
<evidence type="ECO:0000313" key="2">
    <source>
        <dbReference type="Proteomes" id="UP000224336"/>
    </source>
</evidence>
<accession>A0A192Y6N0</accession>
<protein>
    <submittedName>
        <fullName evidence="1">Uncharacterized protein</fullName>
    </submittedName>
</protein>
<organism evidence="1 2">
    <name type="scientific">Pseudomonas phage KTN4</name>
    <dbReference type="NCBI Taxonomy" id="1862701"/>
    <lineage>
        <taxon>Viruses</taxon>
        <taxon>Duplodnaviria</taxon>
        <taxon>Heunggongvirae</taxon>
        <taxon>Uroviricota</taxon>
        <taxon>Caudoviricetes</taxon>
        <taxon>Chimalliviridae</taxon>
        <taxon>Phikzvirus</taxon>
        <taxon>Phikzvirus phiKZ</taxon>
    </lineage>
</organism>
<gene>
    <name evidence="1" type="ORF">KTN4_212</name>
</gene>
<sequence length="146" mass="16883">MNNPETPWVQNNYPVDSIIVDQSGNTPLPDLFQFNGKEKKTTLDNENFFSFKGLRMYLITGKKEKAFLQPEVNSHYKLDYGLKYQYVDGLTNILRDTLLLNLNSRPFVLFKAKSFGPLVLSGANLTIQEKEWFEIVCDVIKSIKQR</sequence>
<reference evidence="1 2" key="1">
    <citation type="journal article" date="2016" name="Sci. Rep.">
        <title>A proposed integrated approach for the preclinical evaluation of phage therapy in Pseudomonas infections.</title>
        <authorList>
            <person name="Danis-Wlodarczyk K."/>
            <person name="Vandenheuvel D."/>
            <person name="Jang H.B."/>
            <person name="Briers Y."/>
            <person name="Olszak T."/>
            <person name="Arabski M."/>
            <person name="Wasik S."/>
            <person name="Drabik M."/>
            <person name="Higgins G."/>
            <person name="Tyrrell J."/>
            <person name="Harvey B.J."/>
            <person name="Noben J.P."/>
            <person name="Lavigne R."/>
            <person name="Drulis-Kawa Z."/>
        </authorList>
    </citation>
    <scope>NUCLEOTIDE SEQUENCE [LARGE SCALE GENOMIC DNA]</scope>
</reference>
<evidence type="ECO:0000313" key="1">
    <source>
        <dbReference type="EMBL" id="ANM44970.1"/>
    </source>
</evidence>
<proteinExistence type="predicted"/>
<name>A0A192Y6N0_9CAUD</name>
<dbReference type="Proteomes" id="UP000224336">
    <property type="component" value="Segment"/>
</dbReference>